<dbReference type="EMBL" id="CM007382">
    <property type="protein sequence ID" value="ONK77219.1"/>
    <property type="molecule type" value="Genomic_DNA"/>
</dbReference>
<proteinExistence type="predicted"/>
<evidence type="ECO:0000313" key="3">
    <source>
        <dbReference type="Proteomes" id="UP000243459"/>
    </source>
</evidence>
<protein>
    <submittedName>
        <fullName evidence="2">Uncharacterized protein</fullName>
    </submittedName>
</protein>
<feature type="compositionally biased region" description="Low complexity" evidence="1">
    <location>
        <begin position="12"/>
        <end position="34"/>
    </location>
</feature>
<dbReference type="Gramene" id="ONK77219">
    <property type="protein sequence ID" value="ONK77219"/>
    <property type="gene ID" value="A4U43_C02F4310"/>
</dbReference>
<accession>A0A5P1FJV6</accession>
<evidence type="ECO:0000313" key="2">
    <source>
        <dbReference type="EMBL" id="ONK77219.1"/>
    </source>
</evidence>
<sequence length="117" mass="12236">MVSDASKKAAQKKAAVAAKRGGKAVMSSKAAAASNGVNKSSDGVGALTISDRTCTGVICSHLQSRDIHVVKPRPLQVASIPGLLGMFQNVSAIPFNGSRMKKHDASTTWKSKCNWIL</sequence>
<gene>
    <name evidence="2" type="ORF">A4U43_C02F4310</name>
</gene>
<reference evidence="3" key="1">
    <citation type="journal article" date="2017" name="Nat. Commun.">
        <title>The asparagus genome sheds light on the origin and evolution of a young Y chromosome.</title>
        <authorList>
            <person name="Harkess A."/>
            <person name="Zhou J."/>
            <person name="Xu C."/>
            <person name="Bowers J.E."/>
            <person name="Van der Hulst R."/>
            <person name="Ayyampalayam S."/>
            <person name="Mercati F."/>
            <person name="Riccardi P."/>
            <person name="McKain M.R."/>
            <person name="Kakrana A."/>
            <person name="Tang H."/>
            <person name="Ray J."/>
            <person name="Groenendijk J."/>
            <person name="Arikit S."/>
            <person name="Mathioni S.M."/>
            <person name="Nakano M."/>
            <person name="Shan H."/>
            <person name="Telgmann-Rauber A."/>
            <person name="Kanno A."/>
            <person name="Yue Z."/>
            <person name="Chen H."/>
            <person name="Li W."/>
            <person name="Chen Y."/>
            <person name="Xu X."/>
            <person name="Zhang Y."/>
            <person name="Luo S."/>
            <person name="Chen H."/>
            <person name="Gao J."/>
            <person name="Mao Z."/>
            <person name="Pires J.C."/>
            <person name="Luo M."/>
            <person name="Kudrna D."/>
            <person name="Wing R.A."/>
            <person name="Meyers B.C."/>
            <person name="Yi K."/>
            <person name="Kong H."/>
            <person name="Lavrijsen P."/>
            <person name="Sunseri F."/>
            <person name="Falavigna A."/>
            <person name="Ye Y."/>
            <person name="Leebens-Mack J.H."/>
            <person name="Chen G."/>
        </authorList>
    </citation>
    <scope>NUCLEOTIDE SEQUENCE [LARGE SCALE GENOMIC DNA]</scope>
    <source>
        <strain evidence="3">cv. DH0086</strain>
    </source>
</reference>
<organism evidence="2 3">
    <name type="scientific">Asparagus officinalis</name>
    <name type="common">Garden asparagus</name>
    <dbReference type="NCBI Taxonomy" id="4686"/>
    <lineage>
        <taxon>Eukaryota</taxon>
        <taxon>Viridiplantae</taxon>
        <taxon>Streptophyta</taxon>
        <taxon>Embryophyta</taxon>
        <taxon>Tracheophyta</taxon>
        <taxon>Spermatophyta</taxon>
        <taxon>Magnoliopsida</taxon>
        <taxon>Liliopsida</taxon>
        <taxon>Asparagales</taxon>
        <taxon>Asparagaceae</taxon>
        <taxon>Asparagoideae</taxon>
        <taxon>Asparagus</taxon>
    </lineage>
</organism>
<dbReference type="AlphaFoldDB" id="A0A5P1FJV6"/>
<dbReference type="Proteomes" id="UP000243459">
    <property type="component" value="Chromosome 2"/>
</dbReference>
<keyword evidence="3" id="KW-1185">Reference proteome</keyword>
<feature type="region of interest" description="Disordered" evidence="1">
    <location>
        <begin position="1"/>
        <end position="41"/>
    </location>
</feature>
<name>A0A5P1FJV6_ASPOF</name>
<evidence type="ECO:0000256" key="1">
    <source>
        <dbReference type="SAM" id="MobiDB-lite"/>
    </source>
</evidence>